<accession>A0ABU7KRR8</accession>
<dbReference type="SUPFAM" id="SSF53850">
    <property type="entry name" value="Periplasmic binding protein-like II"/>
    <property type="match status" value="1"/>
</dbReference>
<dbReference type="InterPro" id="IPR015168">
    <property type="entry name" value="SsuA/THI5"/>
</dbReference>
<dbReference type="PANTHER" id="PTHR30024">
    <property type="entry name" value="ALIPHATIC SULFONATES-BINDING PROTEIN-RELATED"/>
    <property type="match status" value="1"/>
</dbReference>
<dbReference type="RefSeq" id="WP_330159044.1">
    <property type="nucleotide sequence ID" value="NZ_BAAAJA010000041.1"/>
</dbReference>
<dbReference type="EMBL" id="JAUUCC010000037">
    <property type="protein sequence ID" value="MEE2051995.1"/>
    <property type="molecule type" value="Genomic_DNA"/>
</dbReference>
<evidence type="ECO:0000313" key="2">
    <source>
        <dbReference type="EMBL" id="MEE2051995.1"/>
    </source>
</evidence>
<name>A0ABU7KRR8_9ACTN</name>
<proteinExistence type="predicted"/>
<dbReference type="PROSITE" id="PS51257">
    <property type="entry name" value="PROKAR_LIPOPROTEIN"/>
    <property type="match status" value="1"/>
</dbReference>
<evidence type="ECO:0000259" key="1">
    <source>
        <dbReference type="Pfam" id="PF09084"/>
    </source>
</evidence>
<reference evidence="2 3" key="1">
    <citation type="submission" date="2023-07" db="EMBL/GenBank/DDBJ databases">
        <authorList>
            <person name="Girao M."/>
            <person name="Carvalho M.F."/>
        </authorList>
    </citation>
    <scope>NUCLEOTIDE SEQUENCE [LARGE SCALE GENOMIC DNA]</scope>
    <source>
        <strain evidence="2 3">66/93</strain>
    </source>
</reference>
<dbReference type="Pfam" id="PF09084">
    <property type="entry name" value="NMT1"/>
    <property type="match status" value="1"/>
</dbReference>
<dbReference type="Gene3D" id="3.40.190.10">
    <property type="entry name" value="Periplasmic binding protein-like II"/>
    <property type="match status" value="2"/>
</dbReference>
<feature type="domain" description="SsuA/THI5-like" evidence="1">
    <location>
        <begin position="45"/>
        <end position="261"/>
    </location>
</feature>
<comment type="caution">
    <text evidence="2">The sequence shown here is derived from an EMBL/GenBank/DDBJ whole genome shotgun (WGS) entry which is preliminary data.</text>
</comment>
<organism evidence="2 3">
    <name type="scientific">Nocardiopsis tropica</name>
    <dbReference type="NCBI Taxonomy" id="109330"/>
    <lineage>
        <taxon>Bacteria</taxon>
        <taxon>Bacillati</taxon>
        <taxon>Actinomycetota</taxon>
        <taxon>Actinomycetes</taxon>
        <taxon>Streptosporangiales</taxon>
        <taxon>Nocardiopsidaceae</taxon>
        <taxon>Nocardiopsis</taxon>
    </lineage>
</organism>
<dbReference type="Proteomes" id="UP001348641">
    <property type="component" value="Unassembled WGS sequence"/>
</dbReference>
<dbReference type="PANTHER" id="PTHR30024:SF42">
    <property type="entry name" value="ALIPHATIC SULFONATES-BINDING PROTEIN-RELATED"/>
    <property type="match status" value="1"/>
</dbReference>
<sequence length="318" mass="33284">MRRQSTALGGIAVLVLATACSGGGGEEEGEGGLRRITAGAIPIVDVAPLHLGVDQGFFADRGIALEIQPGSGGAAAIPGVVSGNFEFAFGNTVSLLVARDQGLPLKVFANGVSSNGEQGADFSAVFVRDDSPVETAADLEGTTVAANNLLNIGDTTVRESVREAGGDPSDIEFVEMAFPDMVPALENGQIDAAWLVEPFTTAALEAGNREIASNFVDTHPELSVAAYFTSEEMLAQEPELIDDVEAALQESFAYAEANPDEVRRILGEYTEIDGAALTDIRLPRWPEAVDEESVGVLADLMLEDGLIGTEADLAALYR</sequence>
<evidence type="ECO:0000313" key="3">
    <source>
        <dbReference type="Proteomes" id="UP001348641"/>
    </source>
</evidence>
<protein>
    <submittedName>
        <fullName evidence="2">ABC transporter substrate-binding protein</fullName>
    </submittedName>
</protein>
<gene>
    <name evidence="2" type="ORF">Q8A49_15945</name>
</gene>